<proteinExistence type="predicted"/>
<evidence type="ECO:0000256" key="2">
    <source>
        <dbReference type="SAM" id="MobiDB-lite"/>
    </source>
</evidence>
<dbReference type="AlphaFoldDB" id="X6NS00"/>
<feature type="region of interest" description="Disordered" evidence="2">
    <location>
        <begin position="1"/>
        <end position="38"/>
    </location>
</feature>
<sequence length="200" mass="22454">MIGMHRKRSGDDDNDKGSKKLSGIVPPWATKTGGLRPEMEAADGYGEQEKNGGFMARQEQQQVCDGIHILNLQLQRSEQTVDEMTTCDLKCKMLTSELDKTKDKNEQLTKNIKLKEAQLQQIKLFDSTNINAQPQPQPHNAGMDSHMINGSTIDFNHHDIATNHSSIDISTPFTNDMPKLERKEYDEKVSKAHAYGPFGL</sequence>
<dbReference type="EMBL" id="ASPP01006854">
    <property type="protein sequence ID" value="ETO28117.1"/>
    <property type="molecule type" value="Genomic_DNA"/>
</dbReference>
<keyword evidence="4" id="KW-1185">Reference proteome</keyword>
<evidence type="ECO:0000256" key="1">
    <source>
        <dbReference type="SAM" id="Coils"/>
    </source>
</evidence>
<gene>
    <name evidence="3" type="ORF">RFI_09016</name>
</gene>
<organism evidence="3 4">
    <name type="scientific">Reticulomyxa filosa</name>
    <dbReference type="NCBI Taxonomy" id="46433"/>
    <lineage>
        <taxon>Eukaryota</taxon>
        <taxon>Sar</taxon>
        <taxon>Rhizaria</taxon>
        <taxon>Retaria</taxon>
        <taxon>Foraminifera</taxon>
        <taxon>Monothalamids</taxon>
        <taxon>Reticulomyxidae</taxon>
        <taxon>Reticulomyxa</taxon>
    </lineage>
</organism>
<dbReference type="Proteomes" id="UP000023152">
    <property type="component" value="Unassembled WGS sequence"/>
</dbReference>
<reference evidence="3 4" key="1">
    <citation type="journal article" date="2013" name="Curr. Biol.">
        <title>The Genome of the Foraminiferan Reticulomyxa filosa.</title>
        <authorList>
            <person name="Glockner G."/>
            <person name="Hulsmann N."/>
            <person name="Schleicher M."/>
            <person name="Noegel A.A."/>
            <person name="Eichinger L."/>
            <person name="Gallinger C."/>
            <person name="Pawlowski J."/>
            <person name="Sierra R."/>
            <person name="Euteneuer U."/>
            <person name="Pillet L."/>
            <person name="Moustafa A."/>
            <person name="Platzer M."/>
            <person name="Groth M."/>
            <person name="Szafranski K."/>
            <person name="Schliwa M."/>
        </authorList>
    </citation>
    <scope>NUCLEOTIDE SEQUENCE [LARGE SCALE GENOMIC DNA]</scope>
</reference>
<protein>
    <submittedName>
        <fullName evidence="3">Uncharacterized protein</fullName>
    </submittedName>
</protein>
<evidence type="ECO:0000313" key="3">
    <source>
        <dbReference type="EMBL" id="ETO28117.1"/>
    </source>
</evidence>
<feature type="compositionally biased region" description="Basic and acidic residues" evidence="2">
    <location>
        <begin position="9"/>
        <end position="18"/>
    </location>
</feature>
<keyword evidence="1" id="KW-0175">Coiled coil</keyword>
<feature type="coiled-coil region" evidence="1">
    <location>
        <begin position="91"/>
        <end position="118"/>
    </location>
</feature>
<evidence type="ECO:0000313" key="4">
    <source>
        <dbReference type="Proteomes" id="UP000023152"/>
    </source>
</evidence>
<comment type="caution">
    <text evidence="3">The sequence shown here is derived from an EMBL/GenBank/DDBJ whole genome shotgun (WGS) entry which is preliminary data.</text>
</comment>
<name>X6NS00_RETFI</name>
<accession>X6NS00</accession>